<dbReference type="CDD" id="cd23814">
    <property type="entry name" value="UEV_AKTIP"/>
    <property type="match status" value="1"/>
</dbReference>
<dbReference type="InterPro" id="IPR016135">
    <property type="entry name" value="UBQ-conjugating_enzyme/RWD"/>
</dbReference>
<sequence length="252" mass="28515">MASSSGLAPTSSTSSQEGRKSPLTLNRDELATTYNAFFLEATLTAEYNYLTQHHISGVYVLPSDISSLIWYGLLIIRRGLYQGALFKFKLLIPANYPDGGCPELDFQTGVYHPKIEYDTGELDTKKEFPRWRRDINHLYQLLAYARKIFHQIDTTNPVNIEAGKLYKTDINSYKQKVKESIENCKQATMNPDPSDPHSVKIGEWSIDVMKKARTEIFEPECLQDESMGKNAQTCGLSWVKPGTITPFSKDDS</sequence>
<accession>A0AA35S0Z5</accession>
<evidence type="ECO:0000313" key="3">
    <source>
        <dbReference type="EMBL" id="CAI8021440.1"/>
    </source>
</evidence>
<dbReference type="Proteomes" id="UP001174909">
    <property type="component" value="Unassembled WGS sequence"/>
</dbReference>
<evidence type="ECO:0000313" key="4">
    <source>
        <dbReference type="Proteomes" id="UP001174909"/>
    </source>
</evidence>
<comment type="caution">
    <text evidence="3">The sequence shown here is derived from an EMBL/GenBank/DDBJ whole genome shotgun (WGS) entry which is preliminary data.</text>
</comment>
<feature type="domain" description="UBC core" evidence="2">
    <location>
        <begin position="38"/>
        <end position="186"/>
    </location>
</feature>
<dbReference type="InterPro" id="IPR000608">
    <property type="entry name" value="UBC"/>
</dbReference>
<dbReference type="Gene3D" id="3.10.110.10">
    <property type="entry name" value="Ubiquitin Conjugating Enzyme"/>
    <property type="match status" value="1"/>
</dbReference>
<proteinExistence type="predicted"/>
<dbReference type="Pfam" id="PF00179">
    <property type="entry name" value="UQ_con"/>
    <property type="match status" value="1"/>
</dbReference>
<dbReference type="SUPFAM" id="SSF54495">
    <property type="entry name" value="UBC-like"/>
    <property type="match status" value="1"/>
</dbReference>
<evidence type="ECO:0000259" key="2">
    <source>
        <dbReference type="PROSITE" id="PS50127"/>
    </source>
</evidence>
<dbReference type="PROSITE" id="PS50127">
    <property type="entry name" value="UBC_2"/>
    <property type="match status" value="1"/>
</dbReference>
<dbReference type="InterPro" id="IPR050113">
    <property type="entry name" value="Ub_conjugating_enzyme"/>
</dbReference>
<organism evidence="3 4">
    <name type="scientific">Geodia barretti</name>
    <name type="common">Barrett's horny sponge</name>
    <dbReference type="NCBI Taxonomy" id="519541"/>
    <lineage>
        <taxon>Eukaryota</taxon>
        <taxon>Metazoa</taxon>
        <taxon>Porifera</taxon>
        <taxon>Demospongiae</taxon>
        <taxon>Heteroscleromorpha</taxon>
        <taxon>Tetractinellida</taxon>
        <taxon>Astrophorina</taxon>
        <taxon>Geodiidae</taxon>
        <taxon>Geodia</taxon>
    </lineage>
</organism>
<keyword evidence="4" id="KW-1185">Reference proteome</keyword>
<dbReference type="AlphaFoldDB" id="A0AA35S0Z5"/>
<protein>
    <submittedName>
        <fullName evidence="3">Protein AKTIP homolog</fullName>
    </submittedName>
</protein>
<dbReference type="EMBL" id="CASHTH010001901">
    <property type="protein sequence ID" value="CAI8021440.1"/>
    <property type="molecule type" value="Genomic_DNA"/>
</dbReference>
<gene>
    <name evidence="3" type="ORF">GBAR_LOCUS12720</name>
</gene>
<dbReference type="SMART" id="SM00212">
    <property type="entry name" value="UBCc"/>
    <property type="match status" value="1"/>
</dbReference>
<feature type="compositionally biased region" description="Low complexity" evidence="1">
    <location>
        <begin position="1"/>
        <end position="15"/>
    </location>
</feature>
<name>A0AA35S0Z5_GEOBA</name>
<dbReference type="PANTHER" id="PTHR24067">
    <property type="entry name" value="UBIQUITIN-CONJUGATING ENZYME E2"/>
    <property type="match status" value="1"/>
</dbReference>
<evidence type="ECO:0000256" key="1">
    <source>
        <dbReference type="SAM" id="MobiDB-lite"/>
    </source>
</evidence>
<feature type="region of interest" description="Disordered" evidence="1">
    <location>
        <begin position="1"/>
        <end position="24"/>
    </location>
</feature>
<reference evidence="3" key="1">
    <citation type="submission" date="2023-03" db="EMBL/GenBank/DDBJ databases">
        <authorList>
            <person name="Steffen K."/>
            <person name="Cardenas P."/>
        </authorList>
    </citation>
    <scope>NUCLEOTIDE SEQUENCE</scope>
</reference>